<keyword evidence="1" id="KW-1133">Transmembrane helix</keyword>
<name>A0A8J2YH02_9RHOB</name>
<reference evidence="2" key="2">
    <citation type="submission" date="2020-09" db="EMBL/GenBank/DDBJ databases">
        <authorList>
            <person name="Sun Q."/>
            <person name="Sedlacek I."/>
        </authorList>
    </citation>
    <scope>NUCLEOTIDE SEQUENCE</scope>
    <source>
        <strain evidence="2">CCM 7684</strain>
    </source>
</reference>
<evidence type="ECO:0000313" key="3">
    <source>
        <dbReference type="Proteomes" id="UP000602745"/>
    </source>
</evidence>
<evidence type="ECO:0000256" key="1">
    <source>
        <dbReference type="SAM" id="Phobius"/>
    </source>
</evidence>
<keyword evidence="1" id="KW-0472">Membrane</keyword>
<evidence type="ECO:0008006" key="4">
    <source>
        <dbReference type="Google" id="ProtNLM"/>
    </source>
</evidence>
<gene>
    <name evidence="2" type="ORF">GCM10007276_15820</name>
</gene>
<keyword evidence="3" id="KW-1185">Reference proteome</keyword>
<feature type="transmembrane region" description="Helical" evidence="1">
    <location>
        <begin position="25"/>
        <end position="46"/>
    </location>
</feature>
<proteinExistence type="predicted"/>
<keyword evidence="1" id="KW-0812">Transmembrane</keyword>
<sequence length="114" mass="12162">MKSDIRDEDELDPKQAEMVTKLKRIVAISTSLMLIGFLAVMSVIAYRLVKSSEPTPAEAMAQSIPAEPGSAILSANGDGRNIYVRVGAEGGAVTVHVLDAETLQPRGTIATRPR</sequence>
<dbReference type="EMBL" id="BMCP01000002">
    <property type="protein sequence ID" value="GGE39337.1"/>
    <property type="molecule type" value="Genomic_DNA"/>
</dbReference>
<dbReference type="Proteomes" id="UP000602745">
    <property type="component" value="Unassembled WGS sequence"/>
</dbReference>
<evidence type="ECO:0000313" key="2">
    <source>
        <dbReference type="EMBL" id="GGE39337.1"/>
    </source>
</evidence>
<organism evidence="2 3">
    <name type="scientific">Agaricicola taiwanensis</name>
    <dbReference type="NCBI Taxonomy" id="591372"/>
    <lineage>
        <taxon>Bacteria</taxon>
        <taxon>Pseudomonadati</taxon>
        <taxon>Pseudomonadota</taxon>
        <taxon>Alphaproteobacteria</taxon>
        <taxon>Rhodobacterales</taxon>
        <taxon>Paracoccaceae</taxon>
        <taxon>Agaricicola</taxon>
    </lineage>
</organism>
<protein>
    <recommendedName>
        <fullName evidence="4">Fimbrial protein</fullName>
    </recommendedName>
</protein>
<dbReference type="AlphaFoldDB" id="A0A8J2YH02"/>
<reference evidence="2" key="1">
    <citation type="journal article" date="2014" name="Int. J. Syst. Evol. Microbiol.">
        <title>Complete genome sequence of Corynebacterium casei LMG S-19264T (=DSM 44701T), isolated from a smear-ripened cheese.</title>
        <authorList>
            <consortium name="US DOE Joint Genome Institute (JGI-PGF)"/>
            <person name="Walter F."/>
            <person name="Albersmeier A."/>
            <person name="Kalinowski J."/>
            <person name="Ruckert C."/>
        </authorList>
    </citation>
    <scope>NUCLEOTIDE SEQUENCE</scope>
    <source>
        <strain evidence="2">CCM 7684</strain>
    </source>
</reference>
<comment type="caution">
    <text evidence="2">The sequence shown here is derived from an EMBL/GenBank/DDBJ whole genome shotgun (WGS) entry which is preliminary data.</text>
</comment>
<dbReference type="RefSeq" id="WP_188409226.1">
    <property type="nucleotide sequence ID" value="NZ_BMCP01000002.1"/>
</dbReference>
<accession>A0A8J2YH02</accession>